<name>M0B3V0_9EURY</name>
<dbReference type="Pfam" id="PF03479">
    <property type="entry name" value="PCC"/>
    <property type="match status" value="1"/>
</dbReference>
<dbReference type="PATRIC" id="fig|1227492.4.peg.560"/>
<dbReference type="STRING" id="1227492.C482_02896"/>
<dbReference type="CDD" id="cd11378">
    <property type="entry name" value="DUF296"/>
    <property type="match status" value="1"/>
</dbReference>
<gene>
    <name evidence="2" type="ORF">C482_02896</name>
</gene>
<dbReference type="SUPFAM" id="SSF117856">
    <property type="entry name" value="AF0104/ALDC/Ptd012-like"/>
    <property type="match status" value="1"/>
</dbReference>
<dbReference type="AlphaFoldDB" id="M0B3V0"/>
<dbReference type="PROSITE" id="PS51742">
    <property type="entry name" value="PPC"/>
    <property type="match status" value="1"/>
</dbReference>
<evidence type="ECO:0000313" key="2">
    <source>
        <dbReference type="EMBL" id="ELZ04918.1"/>
    </source>
</evidence>
<reference evidence="2 3" key="1">
    <citation type="journal article" date="2014" name="PLoS Genet.">
        <title>Phylogenetically driven sequencing of extremely halophilic archaea reveals strategies for static and dynamic osmo-response.</title>
        <authorList>
            <person name="Becker E.A."/>
            <person name="Seitzer P.M."/>
            <person name="Tritt A."/>
            <person name="Larsen D."/>
            <person name="Krusor M."/>
            <person name="Yao A.I."/>
            <person name="Wu D."/>
            <person name="Madern D."/>
            <person name="Eisen J.A."/>
            <person name="Darling A.E."/>
            <person name="Facciotti M.T."/>
        </authorList>
    </citation>
    <scope>NUCLEOTIDE SEQUENCE [LARGE SCALE GENOMIC DNA]</scope>
    <source>
        <strain evidence="2 3">JCM 10990</strain>
    </source>
</reference>
<accession>M0B3V0</accession>
<evidence type="ECO:0000259" key="1">
    <source>
        <dbReference type="PROSITE" id="PS51742"/>
    </source>
</evidence>
<keyword evidence="3" id="KW-1185">Reference proteome</keyword>
<dbReference type="RefSeq" id="WP_006165927.1">
    <property type="nucleotide sequence ID" value="NZ_AOIN01000022.1"/>
</dbReference>
<dbReference type="OrthoDB" id="179876at2157"/>
<organism evidence="2 3">
    <name type="scientific">Natrialba chahannaoensis JCM 10990</name>
    <dbReference type="NCBI Taxonomy" id="1227492"/>
    <lineage>
        <taxon>Archaea</taxon>
        <taxon>Methanobacteriati</taxon>
        <taxon>Methanobacteriota</taxon>
        <taxon>Stenosarchaea group</taxon>
        <taxon>Halobacteria</taxon>
        <taxon>Halobacteriales</taxon>
        <taxon>Natrialbaceae</taxon>
        <taxon>Natrialba</taxon>
    </lineage>
</organism>
<sequence length="135" mass="14861">MKYAQTDDRIVVRLDPGEQVIASLKELRDEAGITSGFVRGIGAVDHVVLGHYDVENQSYNEETFTDQYEVTSFLGNIGPDKVHAHIQLGTESYDSIGGHCAEATVSGTFEIEILRGDTRLVHTHDPQTGLDVFDL</sequence>
<dbReference type="PANTHER" id="PTHR34988:SF1">
    <property type="entry name" value="DNA-BINDING PROTEIN"/>
    <property type="match status" value="1"/>
</dbReference>
<dbReference type="Gene3D" id="3.30.1330.80">
    <property type="entry name" value="Hypothetical protein, similar to alpha- acetolactate decarboxylase, domain 2"/>
    <property type="match status" value="1"/>
</dbReference>
<dbReference type="InterPro" id="IPR005175">
    <property type="entry name" value="PPC_dom"/>
</dbReference>
<evidence type="ECO:0000313" key="3">
    <source>
        <dbReference type="Proteomes" id="UP000011693"/>
    </source>
</evidence>
<comment type="caution">
    <text evidence="2">The sequence shown here is derived from an EMBL/GenBank/DDBJ whole genome shotgun (WGS) entry which is preliminary data.</text>
</comment>
<dbReference type="Proteomes" id="UP000011693">
    <property type="component" value="Unassembled WGS sequence"/>
</dbReference>
<protein>
    <recommendedName>
        <fullName evidence="1">PPC domain-containing protein</fullName>
    </recommendedName>
</protein>
<feature type="domain" description="PPC" evidence="1">
    <location>
        <begin position="4"/>
        <end position="135"/>
    </location>
</feature>
<proteinExistence type="predicted"/>
<dbReference type="PANTHER" id="PTHR34988">
    <property type="entry name" value="PROTEIN, PUTATIVE-RELATED"/>
    <property type="match status" value="1"/>
</dbReference>
<dbReference type="EMBL" id="AOIN01000022">
    <property type="protein sequence ID" value="ELZ04918.1"/>
    <property type="molecule type" value="Genomic_DNA"/>
</dbReference>